<keyword evidence="3" id="KW-1185">Reference proteome</keyword>
<keyword evidence="1" id="KW-0472">Membrane</keyword>
<name>A0A347WLU0_9LACT</name>
<dbReference type="Proteomes" id="UP000263232">
    <property type="component" value="Chromosome"/>
</dbReference>
<dbReference type="RefSeq" id="WP_118990945.1">
    <property type="nucleotide sequence ID" value="NZ_CP023434.1"/>
</dbReference>
<dbReference type="KEGG" id="abae:CL176_08550"/>
<organism evidence="2 3">
    <name type="scientific">Suicoccus acidiformans</name>
    <dbReference type="NCBI Taxonomy" id="2036206"/>
    <lineage>
        <taxon>Bacteria</taxon>
        <taxon>Bacillati</taxon>
        <taxon>Bacillota</taxon>
        <taxon>Bacilli</taxon>
        <taxon>Lactobacillales</taxon>
        <taxon>Aerococcaceae</taxon>
        <taxon>Suicoccus</taxon>
    </lineage>
</organism>
<evidence type="ECO:0000313" key="2">
    <source>
        <dbReference type="EMBL" id="AXY26047.1"/>
    </source>
</evidence>
<dbReference type="AlphaFoldDB" id="A0A347WLU0"/>
<keyword evidence="1" id="KW-1133">Transmembrane helix</keyword>
<accession>A0A347WLU0</accession>
<gene>
    <name evidence="2" type="ORF">CL176_08550</name>
</gene>
<evidence type="ECO:0000256" key="1">
    <source>
        <dbReference type="SAM" id="Phobius"/>
    </source>
</evidence>
<sequence>MLVKKTPLLIRIITNGIGTLLLGMLLISQAFTGHRIETQFHDKSDALALSIPQAEQAFALEKTTIAQVRAEEAKRTDIKRMTREGLTHYVVQLDYDLKLFAKATQQSEAKLAP</sequence>
<proteinExistence type="predicted"/>
<keyword evidence="1" id="KW-0812">Transmembrane</keyword>
<protein>
    <submittedName>
        <fullName evidence="2">Uncharacterized protein</fullName>
    </submittedName>
</protein>
<reference evidence="2 3" key="1">
    <citation type="submission" date="2017-09" db="EMBL/GenBank/DDBJ databases">
        <title>Complete genome sequence of Oxytococcus suis strain ZY16052.</title>
        <authorList>
            <person name="Li F."/>
        </authorList>
    </citation>
    <scope>NUCLEOTIDE SEQUENCE [LARGE SCALE GENOMIC DNA]</scope>
    <source>
        <strain evidence="2 3">ZY16052</strain>
    </source>
</reference>
<dbReference type="EMBL" id="CP023434">
    <property type="protein sequence ID" value="AXY26047.1"/>
    <property type="molecule type" value="Genomic_DNA"/>
</dbReference>
<evidence type="ECO:0000313" key="3">
    <source>
        <dbReference type="Proteomes" id="UP000263232"/>
    </source>
</evidence>
<feature type="transmembrane region" description="Helical" evidence="1">
    <location>
        <begin position="12"/>
        <end position="31"/>
    </location>
</feature>